<dbReference type="InterPro" id="IPR045351">
    <property type="entry name" value="DUF6531"/>
</dbReference>
<dbReference type="Proteomes" id="UP000055019">
    <property type="component" value="Unassembled WGS sequence"/>
</dbReference>
<feature type="region of interest" description="Disordered" evidence="2">
    <location>
        <begin position="282"/>
        <end position="323"/>
    </location>
</feature>
<dbReference type="Pfam" id="PF20148">
    <property type="entry name" value="DUF6531"/>
    <property type="match status" value="1"/>
</dbReference>
<feature type="region of interest" description="Disordered" evidence="2">
    <location>
        <begin position="1132"/>
        <end position="1178"/>
    </location>
</feature>
<evidence type="ECO:0000313" key="6">
    <source>
        <dbReference type="EMBL" id="SAL70682.1"/>
    </source>
</evidence>
<dbReference type="NCBIfam" id="TIGR01643">
    <property type="entry name" value="YD_repeat_2x"/>
    <property type="match status" value="8"/>
</dbReference>
<organism evidence="6 7">
    <name type="scientific">Caballeronia arvi</name>
    <dbReference type="NCBI Taxonomy" id="1777135"/>
    <lineage>
        <taxon>Bacteria</taxon>
        <taxon>Pseudomonadati</taxon>
        <taxon>Pseudomonadota</taxon>
        <taxon>Betaproteobacteria</taxon>
        <taxon>Burkholderiales</taxon>
        <taxon>Burkholderiaceae</taxon>
        <taxon>Caballeronia</taxon>
    </lineage>
</organism>
<evidence type="ECO:0000259" key="5">
    <source>
        <dbReference type="Pfam" id="PF25023"/>
    </source>
</evidence>
<dbReference type="InterPro" id="IPR001826">
    <property type="entry name" value="RHS"/>
</dbReference>
<sequence length="1626" mass="182496">MATTETQAKPAPRQIPAGIKQNAEARRLISYEITPKNPTPKTTPKLAQAGVESVENHSHEIFVQCLYMLPVVGNAMSLYDVGTDIYRITSKPGEAKSLIAWGILAIDAIGVIPAAGNASRPARAVVKEVLLAFAKGQTVSVLVDLFWATAGGDVIAFMEQLDDKLKGWREDIDRGVYEASRKVRSFVESPVDAATQMGLIRKNDGFLAWVPSSEEVALYGIDKLLEVSGQRQTILKWLDEFDRNRSDMLKQAFGDAATAGSLIFMAAQIVAEIKLRRARGIPSHTAHAAPGTAHEPHVKPGTHNETTQKGANASDLPAKKGCGCPATTSKKPINYAMGDEHLDQTDFALDGIVPIVWTRSYRSSLAAYDNSPLGARWSSPYHLSLEEKDGTLTFFDPDNRAVPLPKVEVGDAVEVPTEQFTVSRPDRRTVRLAYSDGLRETYELTSDRYRLMSRIGRDGLGLTFGYNEAGELVTISDGAENNLRLDYENGRVAAIYRTGIAGLKSEALARYAYSREGDLIEHQDVLGHRRTYAYKQHLLTRYTDFNGNAANLEWAWPGKHSGVPAPADARCVRTWLGDEAGKEYVANERPDVREDTRFEYHREHWYTRVTDADGHATIHRYDYHNRIILVEHPDGTSDAFNWNENNQLVSTKNALGQVQRFEYDAQGRVTAVTDALSMTTRTEYNADGLPVKVTNANGDVTTTNYDAFGRPLAVTDPVGRTTQYSWNSNGRLISLTDPKGGVKRFSYDNAGRLMEAQDCSGYTTRFTHDERGYLSRVTDAEGNETAYRRDARGQIQTIRRADGIEEQFTWDGNGNLKTYRDGAGQVTEYSYTPLNQLSYRHVVDRRAMHVHEAWDFTIGYTYDKQGRLVKLSNENRDTTTFRYDSLGQLIEETGFDGRMIGYEWDDAGRLVASHEGDVETRYERDPLGRLTKREVKGHGAERFYYDARGRLVTAQSSGSNVRLHYDDADNLIAEEQSIRPGSGGQYLTVTRHEYDALGNRIKTTLPNTRTIDWLRYGSGHVHGLMLDGKPLLDFERDKLHREIGRTHRSFTQTREYDRVGRLAQMSIRHASAANLADELAGRTFQYSAAGHLTRIEDRTRGATDYTYDPVGRLLKSVTRDLTEVFAYDPAGNRIDPEKVPPRPVTETPEEEAARDAAERAEDEAWKRAHPGENVPRRRTNRTWDDNIKISAWRNALPKCIGNVLKELDRVRYEYDTRGNLIRKTERGVPWQYEYDASNRLTQVRRYPAARPSWETGYSAREADSKPNPDLVVLFDYDAFGRRVSKRVQPASGPTEVSLFTWDGDVLLMEERFEELPHEYGRERQSANRGFQIVREDPSDEYSLPVAQRMHTLDGGHQWLRASLYLHEPRTFVPLARLDETLIEPAFLATGTDGQFVQVPAKSKHATLFYQNDHLGTPQELLDDSGKVVWLARYKAWGGFKSAPYGKPDPNEADNAIRFQGQFFDAETGLTYNRHRYYDPKSGRFISKDPIGLAGGLNAYAYAPNPIGWIDPFGLARCSCVPKCTDNTVPGSKDETQMAQELSNQIGQNSVIFSTPTTQGHIDLQGASHFDKVTGVDIPTPHVQTRKINVGPNGMVTTSKKTEVTKAATKQDVRVARELARRQGLCR</sequence>
<dbReference type="CDD" id="cd20743">
    <property type="entry name" value="FIX_RhsA-like"/>
    <property type="match status" value="1"/>
</dbReference>
<dbReference type="Pfam" id="PF03527">
    <property type="entry name" value="RHS"/>
    <property type="match status" value="1"/>
</dbReference>
<feature type="domain" description="Teneurin-like YD-shell" evidence="5">
    <location>
        <begin position="836"/>
        <end position="970"/>
    </location>
</feature>
<feature type="compositionally biased region" description="Basic and acidic residues" evidence="2">
    <location>
        <begin position="1151"/>
        <end position="1170"/>
    </location>
</feature>
<dbReference type="SUPFAM" id="SSF82171">
    <property type="entry name" value="DPP6 N-terminal domain-like"/>
    <property type="match status" value="1"/>
</dbReference>
<dbReference type="InterPro" id="IPR031325">
    <property type="entry name" value="RHS_repeat"/>
</dbReference>
<evidence type="ECO:0000256" key="1">
    <source>
        <dbReference type="ARBA" id="ARBA00022737"/>
    </source>
</evidence>
<evidence type="ECO:0000313" key="7">
    <source>
        <dbReference type="Proteomes" id="UP000055019"/>
    </source>
</evidence>
<feature type="domain" description="DUF6531" evidence="4">
    <location>
        <begin position="331"/>
        <end position="402"/>
    </location>
</feature>
<evidence type="ECO:0000259" key="3">
    <source>
        <dbReference type="Pfam" id="PF03527"/>
    </source>
</evidence>
<dbReference type="EMBL" id="FCOM02000018">
    <property type="protein sequence ID" value="SAL70682.1"/>
    <property type="molecule type" value="Genomic_DNA"/>
</dbReference>
<proteinExistence type="predicted"/>
<dbReference type="InterPro" id="IPR050708">
    <property type="entry name" value="T6SS_VgrG/RHS"/>
</dbReference>
<dbReference type="InterPro" id="IPR006530">
    <property type="entry name" value="YD"/>
</dbReference>
<comment type="caution">
    <text evidence="6">The sequence shown here is derived from an EMBL/GenBank/DDBJ whole genome shotgun (WGS) entry which is preliminary data.</text>
</comment>
<dbReference type="PANTHER" id="PTHR32305">
    <property type="match status" value="1"/>
</dbReference>
<evidence type="ECO:0000256" key="2">
    <source>
        <dbReference type="SAM" id="MobiDB-lite"/>
    </source>
</evidence>
<dbReference type="PANTHER" id="PTHR32305:SF15">
    <property type="entry name" value="PROTEIN RHSA-RELATED"/>
    <property type="match status" value="1"/>
</dbReference>
<dbReference type="NCBIfam" id="TIGR03696">
    <property type="entry name" value="Rhs_assc_core"/>
    <property type="match status" value="1"/>
</dbReference>
<name>A0A158JP85_9BURK</name>
<dbReference type="OrthoDB" id="5445630at2"/>
<evidence type="ECO:0000259" key="4">
    <source>
        <dbReference type="Pfam" id="PF20148"/>
    </source>
</evidence>
<dbReference type="InterPro" id="IPR022385">
    <property type="entry name" value="Rhs_assc_core"/>
</dbReference>
<gene>
    <name evidence="6" type="ORF">AWB74_04152</name>
</gene>
<dbReference type="InterPro" id="IPR056823">
    <property type="entry name" value="TEN-like_YD-shell"/>
</dbReference>
<keyword evidence="1" id="KW-0677">Repeat</keyword>
<feature type="domain" description="RHS protein conserved region" evidence="3">
    <location>
        <begin position="1408"/>
        <end position="1437"/>
    </location>
</feature>
<dbReference type="Gene3D" id="2.180.10.10">
    <property type="entry name" value="RHS repeat-associated core"/>
    <property type="match status" value="3"/>
</dbReference>
<protein>
    <submittedName>
        <fullName evidence="6">YD repeat-containing protein</fullName>
    </submittedName>
</protein>
<reference evidence="6" key="1">
    <citation type="submission" date="2016-01" db="EMBL/GenBank/DDBJ databases">
        <authorList>
            <person name="Peeters C."/>
        </authorList>
    </citation>
    <scope>NUCLEOTIDE SEQUENCE [LARGE SCALE GENOMIC DNA]</scope>
    <source>
        <strain evidence="6">LMG 29317</strain>
    </source>
</reference>
<dbReference type="Pfam" id="PF05593">
    <property type="entry name" value="RHS_repeat"/>
    <property type="match status" value="5"/>
</dbReference>
<keyword evidence="7" id="KW-1185">Reference proteome</keyword>
<accession>A0A158JP85</accession>
<dbReference type="Pfam" id="PF25023">
    <property type="entry name" value="TEN_YD-shell"/>
    <property type="match status" value="1"/>
</dbReference>
<dbReference type="RefSeq" id="WP_061148605.1">
    <property type="nucleotide sequence ID" value="NZ_FCOM02000018.1"/>
</dbReference>